<evidence type="ECO:0000313" key="2">
    <source>
        <dbReference type="Proteomes" id="UP001341840"/>
    </source>
</evidence>
<reference evidence="1 2" key="1">
    <citation type="journal article" date="2023" name="Plants (Basel)">
        <title>Bridging the Gap: Combining Genomics and Transcriptomics Approaches to Understand Stylosanthes scabra, an Orphan Legume from the Brazilian Caatinga.</title>
        <authorList>
            <person name="Ferreira-Neto J.R.C."/>
            <person name="da Silva M.D."/>
            <person name="Binneck E."/>
            <person name="de Melo N.F."/>
            <person name="da Silva R.H."/>
            <person name="de Melo A.L.T.M."/>
            <person name="Pandolfi V."/>
            <person name="Bustamante F.O."/>
            <person name="Brasileiro-Vidal A.C."/>
            <person name="Benko-Iseppon A.M."/>
        </authorList>
    </citation>
    <scope>NUCLEOTIDE SEQUENCE [LARGE SCALE GENOMIC DNA]</scope>
    <source>
        <tissue evidence="1">Leaves</tissue>
    </source>
</reference>
<comment type="caution">
    <text evidence="1">The sequence shown here is derived from an EMBL/GenBank/DDBJ whole genome shotgun (WGS) entry which is preliminary data.</text>
</comment>
<evidence type="ECO:0000313" key="1">
    <source>
        <dbReference type="EMBL" id="MED6140833.1"/>
    </source>
</evidence>
<organism evidence="1 2">
    <name type="scientific">Stylosanthes scabra</name>
    <dbReference type="NCBI Taxonomy" id="79078"/>
    <lineage>
        <taxon>Eukaryota</taxon>
        <taxon>Viridiplantae</taxon>
        <taxon>Streptophyta</taxon>
        <taxon>Embryophyta</taxon>
        <taxon>Tracheophyta</taxon>
        <taxon>Spermatophyta</taxon>
        <taxon>Magnoliopsida</taxon>
        <taxon>eudicotyledons</taxon>
        <taxon>Gunneridae</taxon>
        <taxon>Pentapetalae</taxon>
        <taxon>rosids</taxon>
        <taxon>fabids</taxon>
        <taxon>Fabales</taxon>
        <taxon>Fabaceae</taxon>
        <taxon>Papilionoideae</taxon>
        <taxon>50 kb inversion clade</taxon>
        <taxon>dalbergioids sensu lato</taxon>
        <taxon>Dalbergieae</taxon>
        <taxon>Pterocarpus clade</taxon>
        <taxon>Stylosanthes</taxon>
    </lineage>
</organism>
<keyword evidence="2" id="KW-1185">Reference proteome</keyword>
<sequence>MGMCMGREVALARWWRDKGGVSRFGLEEPKAQNVTWDWVKEGLSQFFSVKKQNRVPLLPILISQSLYIHIKLPANSGNYKEKKLGAKHNLKKEEELKNQGNFKARYRYPAT</sequence>
<name>A0ABU6SYM8_9FABA</name>
<protein>
    <submittedName>
        <fullName evidence="1">Uncharacterized protein</fullName>
    </submittedName>
</protein>
<dbReference type="EMBL" id="JASCZI010062786">
    <property type="protein sequence ID" value="MED6140833.1"/>
    <property type="molecule type" value="Genomic_DNA"/>
</dbReference>
<proteinExistence type="predicted"/>
<dbReference type="Proteomes" id="UP001341840">
    <property type="component" value="Unassembled WGS sequence"/>
</dbReference>
<gene>
    <name evidence="1" type="ORF">PIB30_097215</name>
</gene>
<accession>A0ABU6SYM8</accession>
<feature type="non-terminal residue" evidence="1">
    <location>
        <position position="111"/>
    </location>
</feature>